<dbReference type="AlphaFoldDB" id="A0A4U6QJC0"/>
<evidence type="ECO:0000259" key="1">
    <source>
        <dbReference type="PROSITE" id="PS50943"/>
    </source>
</evidence>
<dbReference type="Pfam" id="PF13560">
    <property type="entry name" value="HTH_31"/>
    <property type="match status" value="1"/>
</dbReference>
<sequence length="128" mass="13422">MGQTEAQRSTPVTAPVPALGRAARAAVVLAPVSAAPTVPARLTFRQAVGRVLRAERRSQARTLQDVADAAQVSLAFLSEIERGRKQPSSEVLAALSRALKMDVADVVARTADELRSAARTGGPQLRAA</sequence>
<proteinExistence type="predicted"/>
<dbReference type="Gene3D" id="1.10.260.40">
    <property type="entry name" value="lambda repressor-like DNA-binding domains"/>
    <property type="match status" value="1"/>
</dbReference>
<evidence type="ECO:0000313" key="3">
    <source>
        <dbReference type="Proteomes" id="UP000306985"/>
    </source>
</evidence>
<organism evidence="2 3">
    <name type="scientific">Nakamurella flava</name>
    <dbReference type="NCBI Taxonomy" id="2576308"/>
    <lineage>
        <taxon>Bacteria</taxon>
        <taxon>Bacillati</taxon>
        <taxon>Actinomycetota</taxon>
        <taxon>Actinomycetes</taxon>
        <taxon>Nakamurellales</taxon>
        <taxon>Nakamurellaceae</taxon>
        <taxon>Nakamurella</taxon>
    </lineage>
</organism>
<dbReference type="InterPro" id="IPR010982">
    <property type="entry name" value="Lambda_DNA-bd_dom_sf"/>
</dbReference>
<keyword evidence="3" id="KW-1185">Reference proteome</keyword>
<feature type="domain" description="HTH cro/C1-type" evidence="1">
    <location>
        <begin position="52"/>
        <end position="106"/>
    </location>
</feature>
<dbReference type="CDD" id="cd00093">
    <property type="entry name" value="HTH_XRE"/>
    <property type="match status" value="1"/>
</dbReference>
<reference evidence="2 3" key="1">
    <citation type="submission" date="2019-05" db="EMBL/GenBank/DDBJ databases">
        <title>Nakamurella sp. N5BH11, whole genome shotgun sequence.</title>
        <authorList>
            <person name="Tuo L."/>
        </authorList>
    </citation>
    <scope>NUCLEOTIDE SEQUENCE [LARGE SCALE GENOMIC DNA]</scope>
    <source>
        <strain evidence="2 3">N5BH11</strain>
    </source>
</reference>
<accession>A0A4U6QJC0</accession>
<comment type="caution">
    <text evidence="2">The sequence shown here is derived from an EMBL/GenBank/DDBJ whole genome shotgun (WGS) entry which is preliminary data.</text>
</comment>
<dbReference type="SUPFAM" id="SSF47413">
    <property type="entry name" value="lambda repressor-like DNA-binding domains"/>
    <property type="match status" value="1"/>
</dbReference>
<dbReference type="SMART" id="SM00530">
    <property type="entry name" value="HTH_XRE"/>
    <property type="match status" value="1"/>
</dbReference>
<name>A0A4U6QJC0_9ACTN</name>
<dbReference type="OrthoDB" id="3188736at2"/>
<protein>
    <submittedName>
        <fullName evidence="2">Helix-turn-helix transcriptional regulator</fullName>
    </submittedName>
</protein>
<dbReference type="Proteomes" id="UP000306985">
    <property type="component" value="Unassembled WGS sequence"/>
</dbReference>
<dbReference type="PROSITE" id="PS50943">
    <property type="entry name" value="HTH_CROC1"/>
    <property type="match status" value="1"/>
</dbReference>
<dbReference type="GO" id="GO:0003677">
    <property type="term" value="F:DNA binding"/>
    <property type="evidence" value="ECO:0007669"/>
    <property type="project" value="InterPro"/>
</dbReference>
<dbReference type="EMBL" id="SZZH01000001">
    <property type="protein sequence ID" value="TKV60557.1"/>
    <property type="molecule type" value="Genomic_DNA"/>
</dbReference>
<gene>
    <name evidence="2" type="ORF">FDO65_02295</name>
</gene>
<evidence type="ECO:0000313" key="2">
    <source>
        <dbReference type="EMBL" id="TKV60557.1"/>
    </source>
</evidence>
<dbReference type="InterPro" id="IPR001387">
    <property type="entry name" value="Cro/C1-type_HTH"/>
</dbReference>